<keyword evidence="1" id="KW-0812">Transmembrane</keyword>
<proteinExistence type="predicted"/>
<feature type="transmembrane region" description="Helical" evidence="1">
    <location>
        <begin position="33"/>
        <end position="55"/>
    </location>
</feature>
<evidence type="ECO:0000313" key="3">
    <source>
        <dbReference type="Proteomes" id="UP001500974"/>
    </source>
</evidence>
<keyword evidence="3" id="KW-1185">Reference proteome</keyword>
<accession>A0ABN3ARS5</accession>
<dbReference type="Proteomes" id="UP001500974">
    <property type="component" value="Unassembled WGS sequence"/>
</dbReference>
<feature type="transmembrane region" description="Helical" evidence="1">
    <location>
        <begin position="67"/>
        <end position="92"/>
    </location>
</feature>
<organism evidence="2 3">
    <name type="scientific">Arthrobacter parietis</name>
    <dbReference type="NCBI Taxonomy" id="271434"/>
    <lineage>
        <taxon>Bacteria</taxon>
        <taxon>Bacillati</taxon>
        <taxon>Actinomycetota</taxon>
        <taxon>Actinomycetes</taxon>
        <taxon>Micrococcales</taxon>
        <taxon>Micrococcaceae</taxon>
        <taxon>Arthrobacter</taxon>
    </lineage>
</organism>
<gene>
    <name evidence="2" type="ORF">GCM10009784_08310</name>
</gene>
<comment type="caution">
    <text evidence="2">The sequence shown here is derived from an EMBL/GenBank/DDBJ whole genome shotgun (WGS) entry which is preliminary data.</text>
</comment>
<protein>
    <submittedName>
        <fullName evidence="2">Uncharacterized protein</fullName>
    </submittedName>
</protein>
<dbReference type="EMBL" id="BAAAON010000001">
    <property type="protein sequence ID" value="GAA2173551.1"/>
    <property type="molecule type" value="Genomic_DNA"/>
</dbReference>
<evidence type="ECO:0000256" key="1">
    <source>
        <dbReference type="SAM" id="Phobius"/>
    </source>
</evidence>
<evidence type="ECO:0000313" key="2">
    <source>
        <dbReference type="EMBL" id="GAA2173551.1"/>
    </source>
</evidence>
<keyword evidence="1" id="KW-1133">Transmembrane helix</keyword>
<keyword evidence="1" id="KW-0472">Membrane</keyword>
<sequence>MSQEWYRDFDRRRSQRVTNQWRSHNQSAGRRQLIAGSVTALVAVVLLVLGVNQYVDATYSDPSASPTLGIVLVAAAGVMLVGSAVLSGIGYVKQRADLKKVRTYDDLG</sequence>
<reference evidence="2 3" key="1">
    <citation type="journal article" date="2019" name="Int. J. Syst. Evol. Microbiol.">
        <title>The Global Catalogue of Microorganisms (GCM) 10K type strain sequencing project: providing services to taxonomists for standard genome sequencing and annotation.</title>
        <authorList>
            <consortium name="The Broad Institute Genomics Platform"/>
            <consortium name="The Broad Institute Genome Sequencing Center for Infectious Disease"/>
            <person name="Wu L."/>
            <person name="Ma J."/>
        </authorList>
    </citation>
    <scope>NUCLEOTIDE SEQUENCE [LARGE SCALE GENOMIC DNA]</scope>
    <source>
        <strain evidence="2 3">JCM 14917</strain>
    </source>
</reference>
<name>A0ABN3ARS5_9MICC</name>